<gene>
    <name evidence="5" type="ORF">CAG99_22615</name>
</gene>
<dbReference type="GO" id="GO:0008168">
    <property type="term" value="F:methyltransferase activity"/>
    <property type="evidence" value="ECO:0007669"/>
    <property type="project" value="UniProtKB-KW"/>
</dbReference>
<keyword evidence="2 5" id="KW-0808">Transferase</keyword>
<name>A0A1W7D2L7_9ACTN</name>
<evidence type="ECO:0000259" key="4">
    <source>
        <dbReference type="Pfam" id="PF08242"/>
    </source>
</evidence>
<keyword evidence="3" id="KW-0949">S-adenosyl-L-methionine</keyword>
<dbReference type="AlphaFoldDB" id="A0A1W7D2L7"/>
<proteinExistence type="predicted"/>
<reference evidence="5 6" key="1">
    <citation type="submission" date="2017-05" db="EMBL/GenBank/DDBJ databases">
        <title>Complete genome sequence of Streptomyces sp. SCSIO 03032 revealed the diverse biosynthetic pathways for its bioactive secondary metabolites.</title>
        <authorList>
            <person name="Ma L."/>
            <person name="Zhu Y."/>
            <person name="Zhang W."/>
            <person name="Zhang G."/>
            <person name="Tian X."/>
            <person name="Zhang S."/>
            <person name="Zhang C."/>
        </authorList>
    </citation>
    <scope>NUCLEOTIDE SEQUENCE [LARGE SCALE GENOMIC DNA]</scope>
    <source>
        <strain evidence="5 6">SCSIO 03032</strain>
    </source>
</reference>
<dbReference type="PANTHER" id="PTHR43464">
    <property type="entry name" value="METHYLTRANSFERASE"/>
    <property type="match status" value="1"/>
</dbReference>
<protein>
    <submittedName>
        <fullName evidence="5">SAM-dependent methyltransferase</fullName>
    </submittedName>
</protein>
<keyword evidence="1 5" id="KW-0489">Methyltransferase</keyword>
<evidence type="ECO:0000313" key="6">
    <source>
        <dbReference type="Proteomes" id="UP000194218"/>
    </source>
</evidence>
<keyword evidence="6" id="KW-1185">Reference proteome</keyword>
<dbReference type="Gene3D" id="3.40.50.150">
    <property type="entry name" value="Vaccinia Virus protein VP39"/>
    <property type="match status" value="1"/>
</dbReference>
<dbReference type="PANTHER" id="PTHR43464:SF19">
    <property type="entry name" value="UBIQUINONE BIOSYNTHESIS O-METHYLTRANSFERASE, MITOCHONDRIAL"/>
    <property type="match status" value="1"/>
</dbReference>
<dbReference type="RefSeq" id="WP_086161085.1">
    <property type="nucleotide sequence ID" value="NZ_CP021121.1"/>
</dbReference>
<evidence type="ECO:0000256" key="1">
    <source>
        <dbReference type="ARBA" id="ARBA00022603"/>
    </source>
</evidence>
<sequence>MPSQSRARGAADPRSGPHAALRAGVVWDLLRDALERRVAAAGREALDVLDTGGGSGSFAVPVAGLGHRVTVVDPSPDALFALERRAAEEGVAERVSGVQGDTHDLHEVAGRERYDLVLCHGVLEHVDDPAAALRAVAGALRPAGGTVSLLVAGSGGAVLSRALAGRFSEARQALTDPAGRWGEGDPVPHRFTVARLAELVARAGLVPGEVRGVRIFTDLVPGSLVDTEPDALQALTRLEAEAAALPAFQAVAGQLHLLAGLPEEL</sequence>
<dbReference type="EMBL" id="CP021121">
    <property type="protein sequence ID" value="ARQ71245.1"/>
    <property type="molecule type" value="Genomic_DNA"/>
</dbReference>
<dbReference type="InterPro" id="IPR029063">
    <property type="entry name" value="SAM-dependent_MTases_sf"/>
</dbReference>
<feature type="domain" description="Methyltransferase type 12" evidence="4">
    <location>
        <begin position="49"/>
        <end position="144"/>
    </location>
</feature>
<dbReference type="Pfam" id="PF08242">
    <property type="entry name" value="Methyltransf_12"/>
    <property type="match status" value="1"/>
</dbReference>
<dbReference type="OrthoDB" id="3366024at2"/>
<evidence type="ECO:0000256" key="2">
    <source>
        <dbReference type="ARBA" id="ARBA00022679"/>
    </source>
</evidence>
<dbReference type="CDD" id="cd02440">
    <property type="entry name" value="AdoMet_MTases"/>
    <property type="match status" value="1"/>
</dbReference>
<organism evidence="5 6">
    <name type="scientific">Streptomyces marincola</name>
    <dbReference type="NCBI Taxonomy" id="2878388"/>
    <lineage>
        <taxon>Bacteria</taxon>
        <taxon>Bacillati</taxon>
        <taxon>Actinomycetota</taxon>
        <taxon>Actinomycetes</taxon>
        <taxon>Kitasatosporales</taxon>
        <taxon>Streptomycetaceae</taxon>
        <taxon>Streptomyces</taxon>
    </lineage>
</organism>
<dbReference type="GO" id="GO:0032259">
    <property type="term" value="P:methylation"/>
    <property type="evidence" value="ECO:0007669"/>
    <property type="project" value="UniProtKB-KW"/>
</dbReference>
<dbReference type="InterPro" id="IPR013217">
    <property type="entry name" value="Methyltransf_12"/>
</dbReference>
<evidence type="ECO:0000313" key="5">
    <source>
        <dbReference type="EMBL" id="ARQ71245.1"/>
    </source>
</evidence>
<dbReference type="Proteomes" id="UP000194218">
    <property type="component" value="Chromosome"/>
</dbReference>
<dbReference type="KEGG" id="smao:CAG99_22615"/>
<accession>A0A1W7D2L7</accession>
<dbReference type="SUPFAM" id="SSF53335">
    <property type="entry name" value="S-adenosyl-L-methionine-dependent methyltransferases"/>
    <property type="match status" value="1"/>
</dbReference>
<evidence type="ECO:0000256" key="3">
    <source>
        <dbReference type="ARBA" id="ARBA00022691"/>
    </source>
</evidence>